<keyword evidence="6" id="KW-0472">Membrane</keyword>
<sequence>MLTLFKKGKSKGGSVDDRNSSYGESDPMLVWGTAPPDYLDVYHDERDKNELQFNTKSYLIQANLEVISSKPIERTTDMLKVLDVMVDEYDGSYLSKALIITSYLTIGTHLRRMMSSVKNNHKYNNGFTEVIEFTGTAEIHPRDQEIKYNKYLMTSHMGEPVSISYQFSCKKSKRRGKNILDAYNLELGNGSKPPDLKDLLESYEINLCYNLKGEHGFTNLSRS</sequence>
<evidence type="ECO:0000313" key="18">
    <source>
        <dbReference type="EMBL" id="QBQ82419.1"/>
    </source>
</evidence>
<dbReference type="EMBL" id="MH756623">
    <property type="protein sequence ID" value="QBQ82419.1"/>
    <property type="molecule type" value="Viral_cRNA"/>
</dbReference>
<dbReference type="EMBL" id="MH518294">
    <property type="protein sequence ID" value="AZB86617.1"/>
    <property type="molecule type" value="Viral_cRNA"/>
</dbReference>
<evidence type="ECO:0000313" key="14">
    <source>
        <dbReference type="EMBL" id="AZM32441.1"/>
    </source>
</evidence>
<dbReference type="Proteomes" id="UP000137612">
    <property type="component" value="Genome"/>
</dbReference>
<evidence type="ECO:0000313" key="10">
    <source>
        <dbReference type="EMBL" id="AZB86611.1"/>
    </source>
</evidence>
<dbReference type="EMBL" id="MH105245">
    <property type="protein sequence ID" value="AZB87551.1"/>
    <property type="molecule type" value="Viral_cRNA"/>
</dbReference>
<organism evidence="9 19">
    <name type="scientific">Bovine ephemeral fever virus</name>
    <name type="common">BEFV</name>
    <dbReference type="NCBI Taxonomy" id="11303"/>
    <lineage>
        <taxon>Viruses</taxon>
        <taxon>Riboviria</taxon>
        <taxon>Orthornavirae</taxon>
        <taxon>Negarnaviricota</taxon>
        <taxon>Haploviricotina</taxon>
        <taxon>Monjiviricetes</taxon>
        <taxon>Mononegavirales</taxon>
        <taxon>Rhabdoviridae</taxon>
        <taxon>Alpharhabdovirinae</taxon>
        <taxon>Ephemerovirus</taxon>
        <taxon>Ephemerovirus febris</taxon>
    </lineage>
</organism>
<dbReference type="EMBL" id="MH518293">
    <property type="protein sequence ID" value="AZB86614.1"/>
    <property type="molecule type" value="Viral_cRNA"/>
</dbReference>
<comment type="subcellular location">
    <subcellularLocation>
        <location evidence="2">Host endomembrane system</location>
        <topology evidence="2">Peripheral membrane protein</topology>
    </subcellularLocation>
    <subcellularLocation>
        <location evidence="1">Virion</location>
    </subcellularLocation>
</comment>
<dbReference type="InterPro" id="IPR009397">
    <property type="entry name" value="Vesiculo_matrix"/>
</dbReference>
<evidence type="ECO:0000256" key="5">
    <source>
        <dbReference type="ARBA" id="ARBA00022870"/>
    </source>
</evidence>
<evidence type="ECO:0000313" key="13">
    <source>
        <dbReference type="EMBL" id="AZB87551.1"/>
    </source>
</evidence>
<dbReference type="Pfam" id="PF06326">
    <property type="entry name" value="Vesiculo_matrix"/>
    <property type="match status" value="1"/>
</dbReference>
<organismHost>
    <name type="scientific">Bos taurus</name>
    <name type="common">Bovine</name>
    <dbReference type="NCBI Taxonomy" id="9913"/>
</organismHost>
<evidence type="ECO:0000313" key="16">
    <source>
        <dbReference type="EMBL" id="AZM32447.1"/>
    </source>
</evidence>
<dbReference type="EMBL" id="MH105244">
    <property type="protein sequence ID" value="AZM32453.1"/>
    <property type="molecule type" value="Viral_cRNA"/>
</dbReference>
<dbReference type="GO" id="GO:0039660">
    <property type="term" value="F:structural constituent of virion"/>
    <property type="evidence" value="ECO:0007669"/>
    <property type="project" value="UniProtKB-KW"/>
</dbReference>
<organismHost>
    <name type="scientific">Bubalus bubalis</name>
    <name type="common">Domestic water buffalo</name>
    <dbReference type="NCBI Taxonomy" id="89462"/>
</organismHost>
<evidence type="ECO:0000313" key="19">
    <source>
        <dbReference type="Proteomes" id="UP000137612"/>
    </source>
</evidence>
<organismHost>
    <name type="scientific">Culicoides</name>
    <dbReference type="NCBI Taxonomy" id="58271"/>
</organismHost>
<reference evidence="9 19" key="1">
    <citation type="submission" date="2014-08" db="EMBL/GenBank/DDBJ databases">
        <title>Complete Genome Sequence of a Chinese Isolate of Bovine ephemeral fever virus.</title>
        <authorList>
            <person name="Wang J."/>
            <person name="Yin H."/>
            <person name="Zheng F."/>
            <person name="Gao S."/>
        </authorList>
    </citation>
    <scope>NUCLEOTIDE SEQUENCE [LARGE SCALE GENOMIC DNA]</scope>
    <source>
        <strain evidence="9">Bovine/China/Henan1/2012</strain>
    </source>
</reference>
<dbReference type="GO" id="GO:0033645">
    <property type="term" value="C:host cell endomembrane system"/>
    <property type="evidence" value="ECO:0007669"/>
    <property type="project" value="UniProtKB-SubCell"/>
</dbReference>
<reference evidence="10" key="2">
    <citation type="journal article" date="2018" name="Vet. Microbiol.">
        <title>Molecular characterization of bovine ephemeral fever virus in Thailand between 2013 and 2017.</title>
        <authorList>
            <person name="Chaisirirat T."/>
            <person name="Sangthong P."/>
            <person name="Arunvipas P."/>
            <person name="Petcharat N."/>
            <person name="Thangthamniyom N."/>
            <person name="Chumsing W."/>
            <person name="Lekcharoensuk P."/>
        </authorList>
    </citation>
    <scope>NUCLEOTIDE SEQUENCE</scope>
    <source>
        <strain evidence="12">East Asia/TH/LRI0049/2016</strain>
        <strain evidence="10">East Asia/TH/NMA0001/2015</strain>
        <strain evidence="11">East Asia/TH/NMA0003/2015</strain>
        <strain evidence="13">EastAsia/TH/LRI0045/2016</strain>
        <strain evidence="16">EastAsia/TH/LRI0047/2016</strain>
        <strain evidence="14">EastAsia/TH/NMA0012/2015</strain>
        <strain evidence="17">EastAsia/TH/NMA0018/2015</strain>
        <strain evidence="15">EastAsia/TH/NP0060/2017</strain>
    </source>
</reference>
<protein>
    <recommendedName>
        <fullName evidence="3">Matrix protein</fullName>
    </recommendedName>
</protein>
<evidence type="ECO:0000313" key="11">
    <source>
        <dbReference type="EMBL" id="AZB86614.1"/>
    </source>
</evidence>
<name>A0A0A0VB97_BEFV</name>
<keyword evidence="5" id="KW-1043">Host membrane</keyword>
<gene>
    <name evidence="9" type="primary">M</name>
</gene>
<organismHost>
    <name type="scientific">Syncerus caffer</name>
    <name type="common">African buffalo</name>
    <dbReference type="NCBI Taxonomy" id="9970"/>
</organismHost>
<proteinExistence type="predicted"/>
<evidence type="ECO:0000256" key="6">
    <source>
        <dbReference type="ARBA" id="ARBA00023136"/>
    </source>
</evidence>
<keyword evidence="7" id="KW-0468">Viral matrix protein</keyword>
<dbReference type="EMBL" id="MH105240">
    <property type="protein sequence ID" value="AZM32441.1"/>
    <property type="molecule type" value="Viral_cRNA"/>
</dbReference>
<dbReference type="EMBL" id="MH105242">
    <property type="protein sequence ID" value="AZM32447.1"/>
    <property type="molecule type" value="Viral_cRNA"/>
</dbReference>
<feature type="compositionally biased region" description="Basic residues" evidence="8">
    <location>
        <begin position="1"/>
        <end position="10"/>
    </location>
</feature>
<evidence type="ECO:0000313" key="9">
    <source>
        <dbReference type="EMBL" id="AIW62181.1"/>
    </source>
</evidence>
<reference evidence="18" key="3">
    <citation type="submission" date="2018-08" db="EMBL/GenBank/DDBJ databases">
        <authorList>
            <person name="Wang X."/>
            <person name="Jia K."/>
            <person name="Ma J."/>
            <person name="Li S."/>
        </authorList>
    </citation>
    <scope>NUCLEOTIDE SEQUENCE</scope>
    <source>
        <strain evidence="18">Bovine/China/Guangdong/2017</strain>
    </source>
</reference>
<accession>A0A0A0VB97</accession>
<keyword evidence="4" id="KW-0946">Virion</keyword>
<dbReference type="GO" id="GO:0019031">
    <property type="term" value="C:viral envelope"/>
    <property type="evidence" value="ECO:0007669"/>
    <property type="project" value="InterPro"/>
</dbReference>
<evidence type="ECO:0000313" key="15">
    <source>
        <dbReference type="EMBL" id="AZM32444.1"/>
    </source>
</evidence>
<evidence type="ECO:0000256" key="7">
    <source>
        <dbReference type="ARBA" id="ARBA00023311"/>
    </source>
</evidence>
<dbReference type="EMBL" id="MH105243">
    <property type="protein sequence ID" value="AZM32450.1"/>
    <property type="molecule type" value="Viral_cRNA"/>
</dbReference>
<feature type="region of interest" description="Disordered" evidence="8">
    <location>
        <begin position="1"/>
        <end position="28"/>
    </location>
</feature>
<evidence type="ECO:0000256" key="1">
    <source>
        <dbReference type="ARBA" id="ARBA00004328"/>
    </source>
</evidence>
<evidence type="ECO:0000313" key="17">
    <source>
        <dbReference type="EMBL" id="AZM32453.1"/>
    </source>
</evidence>
<evidence type="ECO:0000256" key="2">
    <source>
        <dbReference type="ARBA" id="ARBA00004531"/>
    </source>
</evidence>
<evidence type="ECO:0000313" key="12">
    <source>
        <dbReference type="EMBL" id="AZB86617.1"/>
    </source>
</evidence>
<evidence type="ECO:0000256" key="4">
    <source>
        <dbReference type="ARBA" id="ARBA00022844"/>
    </source>
</evidence>
<evidence type="ECO:0000256" key="8">
    <source>
        <dbReference type="SAM" id="MobiDB-lite"/>
    </source>
</evidence>
<dbReference type="EMBL" id="MH518292">
    <property type="protein sequence ID" value="AZB86611.1"/>
    <property type="molecule type" value="Viral_cRNA"/>
</dbReference>
<evidence type="ECO:0000256" key="3">
    <source>
        <dbReference type="ARBA" id="ARBA00017678"/>
    </source>
</evidence>
<dbReference type="EMBL" id="KM276084">
    <property type="protein sequence ID" value="AIW62181.1"/>
    <property type="molecule type" value="Viral_cRNA"/>
</dbReference>
<dbReference type="EMBL" id="MH105241">
    <property type="protein sequence ID" value="AZM32444.1"/>
    <property type="molecule type" value="Viral_cRNA"/>
</dbReference>